<dbReference type="RefSeq" id="WP_120465825.1">
    <property type="nucleotide sequence ID" value="NZ_RAYQ01000001.1"/>
</dbReference>
<dbReference type="SUPFAM" id="SSF52317">
    <property type="entry name" value="Class I glutamine amidotransferase-like"/>
    <property type="match status" value="1"/>
</dbReference>
<dbReference type="PANTHER" id="PTHR36447:SF1">
    <property type="entry name" value="BETA-GALACTOSIDASE GANA"/>
    <property type="match status" value="1"/>
</dbReference>
<reference evidence="11 12" key="1">
    <citation type="submission" date="2018-09" db="EMBL/GenBank/DDBJ databases">
        <title>Murine metabolic-syndrome-specific gut microbial biobank.</title>
        <authorList>
            <person name="Liu C."/>
        </authorList>
    </citation>
    <scope>NUCLEOTIDE SEQUENCE [LARGE SCALE GENOMIC DNA]</scope>
    <source>
        <strain evidence="11 12">0.1xD8-82</strain>
    </source>
</reference>
<gene>
    <name evidence="11" type="ORF">D7V94_00665</name>
</gene>
<keyword evidence="5 6" id="KW-0326">Glycosidase</keyword>
<evidence type="ECO:0000259" key="10">
    <source>
        <dbReference type="Pfam" id="PF08532"/>
    </source>
</evidence>
<evidence type="ECO:0000256" key="7">
    <source>
        <dbReference type="PIRSR" id="PIRSR001084-1"/>
    </source>
</evidence>
<dbReference type="CDD" id="cd03143">
    <property type="entry name" value="A4_beta-galactosidase_middle_domain"/>
    <property type="match status" value="1"/>
</dbReference>
<evidence type="ECO:0000256" key="4">
    <source>
        <dbReference type="ARBA" id="ARBA00022801"/>
    </source>
</evidence>
<comment type="similarity">
    <text evidence="2 6">Belongs to the glycosyl hydrolase 42 family.</text>
</comment>
<evidence type="ECO:0000259" key="9">
    <source>
        <dbReference type="Pfam" id="PF02449"/>
    </source>
</evidence>
<dbReference type="OrthoDB" id="9800974at2"/>
<evidence type="ECO:0000256" key="5">
    <source>
        <dbReference type="ARBA" id="ARBA00023295"/>
    </source>
</evidence>
<feature type="binding site" evidence="8">
    <location>
        <position position="118"/>
    </location>
    <ligand>
        <name>substrate</name>
    </ligand>
</feature>
<dbReference type="GO" id="GO:0009341">
    <property type="term" value="C:beta-galactosidase complex"/>
    <property type="evidence" value="ECO:0007669"/>
    <property type="project" value="InterPro"/>
</dbReference>
<dbReference type="PANTHER" id="PTHR36447">
    <property type="entry name" value="BETA-GALACTOSIDASE GANA"/>
    <property type="match status" value="1"/>
</dbReference>
<dbReference type="InterPro" id="IPR029062">
    <property type="entry name" value="Class_I_gatase-like"/>
</dbReference>
<comment type="catalytic activity">
    <reaction evidence="1 6">
        <text>Hydrolysis of terminal non-reducing beta-D-galactose residues in beta-D-galactosides.</text>
        <dbReference type="EC" id="3.2.1.23"/>
    </reaction>
</comment>
<dbReference type="Gene3D" id="3.20.20.80">
    <property type="entry name" value="Glycosidases"/>
    <property type="match status" value="1"/>
</dbReference>
<feature type="binding site" evidence="8">
    <location>
        <position position="323"/>
    </location>
    <ligand>
        <name>substrate</name>
    </ligand>
</feature>
<evidence type="ECO:0000313" key="11">
    <source>
        <dbReference type="EMBL" id="RKI94124.1"/>
    </source>
</evidence>
<evidence type="ECO:0000256" key="8">
    <source>
        <dbReference type="PIRSR" id="PIRSR001084-2"/>
    </source>
</evidence>
<keyword evidence="4 6" id="KW-0378">Hydrolase</keyword>
<feature type="domain" description="Glycoside hydrolase family 42 N-terminal" evidence="9">
    <location>
        <begin position="21"/>
        <end position="393"/>
    </location>
</feature>
<dbReference type="Pfam" id="PF02449">
    <property type="entry name" value="Glyco_hydro_42"/>
    <property type="match status" value="1"/>
</dbReference>
<dbReference type="Pfam" id="PF08532">
    <property type="entry name" value="Glyco_hydro_42M"/>
    <property type="match status" value="1"/>
</dbReference>
<dbReference type="InterPro" id="IPR013529">
    <property type="entry name" value="Glyco_hydro_42_N"/>
</dbReference>
<dbReference type="SUPFAM" id="SSF51445">
    <property type="entry name" value="(Trans)glycosidases"/>
    <property type="match status" value="1"/>
</dbReference>
<protein>
    <recommendedName>
        <fullName evidence="3 6">Beta-galactosidase</fullName>
        <shortName evidence="6">Beta-gal</shortName>
        <ecNumber evidence="3 6">3.2.1.23</ecNumber>
    </recommendedName>
</protein>
<dbReference type="Proteomes" id="UP000280696">
    <property type="component" value="Unassembled WGS sequence"/>
</dbReference>
<evidence type="ECO:0000256" key="3">
    <source>
        <dbReference type="ARBA" id="ARBA00012756"/>
    </source>
</evidence>
<comment type="caution">
    <text evidence="11">The sequence shown here is derived from an EMBL/GenBank/DDBJ whole genome shotgun (WGS) entry which is preliminary data.</text>
</comment>
<feature type="binding site" evidence="8">
    <location>
        <position position="156"/>
    </location>
    <ligand>
        <name>substrate</name>
    </ligand>
</feature>
<evidence type="ECO:0000256" key="6">
    <source>
        <dbReference type="PIRNR" id="PIRNR001084"/>
    </source>
</evidence>
<dbReference type="GO" id="GO:0004565">
    <property type="term" value="F:beta-galactosidase activity"/>
    <property type="evidence" value="ECO:0007669"/>
    <property type="project" value="UniProtKB-EC"/>
</dbReference>
<dbReference type="InterPro" id="IPR013738">
    <property type="entry name" value="Beta_galactosidase_Trimer"/>
</dbReference>
<feature type="domain" description="Beta-galactosidase trimerisation" evidence="10">
    <location>
        <begin position="405"/>
        <end position="603"/>
    </location>
</feature>
<dbReference type="PIRSF" id="PIRSF001084">
    <property type="entry name" value="B-galactosidase"/>
    <property type="match status" value="1"/>
</dbReference>
<feature type="active site" description="Nucleophile" evidence="7">
    <location>
        <position position="315"/>
    </location>
</feature>
<name>A0A3A9ASV2_9FIRM</name>
<dbReference type="EMBL" id="RAYQ01000001">
    <property type="protein sequence ID" value="RKI94124.1"/>
    <property type="molecule type" value="Genomic_DNA"/>
</dbReference>
<evidence type="ECO:0000256" key="1">
    <source>
        <dbReference type="ARBA" id="ARBA00001412"/>
    </source>
</evidence>
<evidence type="ECO:0000256" key="2">
    <source>
        <dbReference type="ARBA" id="ARBA00005940"/>
    </source>
</evidence>
<evidence type="ECO:0000313" key="12">
    <source>
        <dbReference type="Proteomes" id="UP000280696"/>
    </source>
</evidence>
<sequence length="675" mass="77043">MAYRWPKFFDNRKDRIWFGGDYNPEQWPEHVWDEDIRLMQKAKVNIVTLGVFAWALIEPEEGIFCFDWLDKIVDKLYQAGIAVDMATATATPPRWLTDKHPEILPQNERGELIWPGGRQQWRPTSKVFRDYALRLTKKMAEHYKNNPAVAAWHVSNELGCHNIFDYSDDAAVGFRKWLKERYGNLETLNRAWNGPFWSQIVTDWNQIIPPRECYAGINPTTLLDFKRFSSDMLLDYYRAEADILHTQTPNIPVTTNLMVMENQVNPVDCFKWGGYLDFVSNDHYYLPDERQLDEMIMSAAMVSGIARKNPWCLMENSTSSVNWRPVNLRKQPGEIIRDALVHVANGADAVNFFQWRQSEAGAEKFHSAMLPHAGEKSKIYKEICELGNALEKLKKIVGSRVEQSEIAVIYDYDSWWAYENGLLTKLFDYRAEFFHWYRAILDAGVTADIVGKNDCWENYKTVMFPVTYLVDSDVSKRAERYVNGGGCLVVTYGAGISDPCDHVYTGGYPGAFRDILGVRVEEFSAIDKDHTISLSNGWSGSIWADDISEIAGDCEVIAYVDDTADDRALRGQPIVTNRPYGAGKAMYVGTKLSRKDAAQFISKNVFGRTALCGGDESPMRIRRIQGDKSYEFVFNRSRSKAIEIPVEQTILYGSNIVMKDKTIVMEPSGVVVFAP</sequence>
<dbReference type="AlphaFoldDB" id="A0A3A9ASV2"/>
<dbReference type="EC" id="3.2.1.23" evidence="3 6"/>
<feature type="active site" description="Proton donor" evidence="7">
    <location>
        <position position="157"/>
    </location>
</feature>
<dbReference type="GO" id="GO:0005975">
    <property type="term" value="P:carbohydrate metabolic process"/>
    <property type="evidence" value="ECO:0007669"/>
    <property type="project" value="InterPro"/>
</dbReference>
<dbReference type="Gene3D" id="3.40.50.880">
    <property type="match status" value="1"/>
</dbReference>
<dbReference type="InterPro" id="IPR017853">
    <property type="entry name" value="GH"/>
</dbReference>
<keyword evidence="12" id="KW-1185">Reference proteome</keyword>
<proteinExistence type="inferred from homology"/>
<accession>A0A3A9ASV2</accession>
<organism evidence="11 12">
    <name type="scientific">Parablautia intestinalis</name>
    <dbReference type="NCBI Taxonomy" id="2320100"/>
    <lineage>
        <taxon>Bacteria</taxon>
        <taxon>Bacillati</taxon>
        <taxon>Bacillota</taxon>
        <taxon>Clostridia</taxon>
        <taxon>Lachnospirales</taxon>
        <taxon>Lachnospiraceae</taxon>
        <taxon>Parablautia</taxon>
    </lineage>
</organism>
<dbReference type="InterPro" id="IPR003476">
    <property type="entry name" value="Glyco_hydro_42"/>
</dbReference>